<dbReference type="InterPro" id="IPR029044">
    <property type="entry name" value="Nucleotide-diphossugar_trans"/>
</dbReference>
<sequence>MKIAIVILNWNGKALLQTFLPSVVQHSGKSAQIYVADNASTDDSLVYVQEHFPDVKCISLQKNYGYAEGYNLALQQIKEPYAILLNNDVAFKSDAVTPILKAFEENHKIAAIQPKILDYKNPEYFEYAGAGGGFIDWFAYPYCRGRIFSNIEKDKGQYNDEVPVFWASGACLGIRVSAFFEAGGFDKDYFAHMEEIDLCWRLQNLGHTVYYTGKAEVFHLGGGTLANQNPKKTFLNFRNSLFNLLKNAPSKNIYAKLVTRMLLDGVAAFFFLAKFQFSHFTAVLQAHFSFYSQFSKMKKKRSIPKNPPRYYERFSIVLDSKT</sequence>
<evidence type="ECO:0000256" key="1">
    <source>
        <dbReference type="ARBA" id="ARBA00006739"/>
    </source>
</evidence>
<dbReference type="RefSeq" id="WP_188457815.1">
    <property type="nucleotide sequence ID" value="NZ_BMGM01000003.1"/>
</dbReference>
<protein>
    <submittedName>
        <fullName evidence="5">Glycosyl transferase family 2</fullName>
    </submittedName>
</protein>
<comment type="similarity">
    <text evidence="1">Belongs to the glycosyltransferase 2 family.</text>
</comment>
<name>A0ABQ1SDN9_9FLAO</name>
<evidence type="ECO:0000313" key="6">
    <source>
        <dbReference type="Proteomes" id="UP000599179"/>
    </source>
</evidence>
<keyword evidence="3 5" id="KW-0808">Transferase</keyword>
<keyword evidence="6" id="KW-1185">Reference proteome</keyword>
<evidence type="ECO:0000256" key="3">
    <source>
        <dbReference type="ARBA" id="ARBA00022679"/>
    </source>
</evidence>
<gene>
    <name evidence="5" type="ORF">GCM10010832_08070</name>
</gene>
<organism evidence="5 6">
    <name type="scientific">Psychroflexus planctonicus</name>
    <dbReference type="NCBI Taxonomy" id="1526575"/>
    <lineage>
        <taxon>Bacteria</taxon>
        <taxon>Pseudomonadati</taxon>
        <taxon>Bacteroidota</taxon>
        <taxon>Flavobacteriia</taxon>
        <taxon>Flavobacteriales</taxon>
        <taxon>Flavobacteriaceae</taxon>
        <taxon>Psychroflexus</taxon>
    </lineage>
</organism>
<dbReference type="Proteomes" id="UP000599179">
    <property type="component" value="Unassembled WGS sequence"/>
</dbReference>
<dbReference type="Pfam" id="PF00535">
    <property type="entry name" value="Glycos_transf_2"/>
    <property type="match status" value="1"/>
</dbReference>
<accession>A0ABQ1SDN9</accession>
<dbReference type="InterPro" id="IPR001173">
    <property type="entry name" value="Glyco_trans_2-like"/>
</dbReference>
<reference evidence="6" key="1">
    <citation type="journal article" date="2019" name="Int. J. Syst. Evol. Microbiol.">
        <title>The Global Catalogue of Microorganisms (GCM) 10K type strain sequencing project: providing services to taxonomists for standard genome sequencing and annotation.</title>
        <authorList>
            <consortium name="The Broad Institute Genomics Platform"/>
            <consortium name="The Broad Institute Genome Sequencing Center for Infectious Disease"/>
            <person name="Wu L."/>
            <person name="Ma J."/>
        </authorList>
    </citation>
    <scope>NUCLEOTIDE SEQUENCE [LARGE SCALE GENOMIC DNA]</scope>
    <source>
        <strain evidence="6">CGMCC 1.12931</strain>
    </source>
</reference>
<dbReference type="SUPFAM" id="SSF53448">
    <property type="entry name" value="Nucleotide-diphospho-sugar transferases"/>
    <property type="match status" value="1"/>
</dbReference>
<dbReference type="PANTHER" id="PTHR43179">
    <property type="entry name" value="RHAMNOSYLTRANSFERASE WBBL"/>
    <property type="match status" value="1"/>
</dbReference>
<keyword evidence="2" id="KW-0328">Glycosyltransferase</keyword>
<dbReference type="EMBL" id="BMGM01000003">
    <property type="protein sequence ID" value="GGE29928.1"/>
    <property type="molecule type" value="Genomic_DNA"/>
</dbReference>
<evidence type="ECO:0000256" key="2">
    <source>
        <dbReference type="ARBA" id="ARBA00022676"/>
    </source>
</evidence>
<feature type="domain" description="Glycosyltransferase 2-like" evidence="4">
    <location>
        <begin position="5"/>
        <end position="178"/>
    </location>
</feature>
<evidence type="ECO:0000259" key="4">
    <source>
        <dbReference type="Pfam" id="PF00535"/>
    </source>
</evidence>
<dbReference type="Gene3D" id="3.90.550.10">
    <property type="entry name" value="Spore Coat Polysaccharide Biosynthesis Protein SpsA, Chain A"/>
    <property type="match status" value="1"/>
</dbReference>
<dbReference type="CDD" id="cd04186">
    <property type="entry name" value="GT_2_like_c"/>
    <property type="match status" value="1"/>
</dbReference>
<dbReference type="PANTHER" id="PTHR43179:SF12">
    <property type="entry name" value="GALACTOFURANOSYLTRANSFERASE GLFT2"/>
    <property type="match status" value="1"/>
</dbReference>
<proteinExistence type="inferred from homology"/>
<evidence type="ECO:0000313" key="5">
    <source>
        <dbReference type="EMBL" id="GGE29928.1"/>
    </source>
</evidence>
<dbReference type="GO" id="GO:0016740">
    <property type="term" value="F:transferase activity"/>
    <property type="evidence" value="ECO:0007669"/>
    <property type="project" value="UniProtKB-KW"/>
</dbReference>
<comment type="caution">
    <text evidence="5">The sequence shown here is derived from an EMBL/GenBank/DDBJ whole genome shotgun (WGS) entry which is preliminary data.</text>
</comment>